<reference evidence="3 4" key="1">
    <citation type="submission" date="2019-12" db="EMBL/GenBank/DDBJ databases">
        <title>Genomic-based taxomic classification of the family Erythrobacteraceae.</title>
        <authorList>
            <person name="Xu L."/>
        </authorList>
    </citation>
    <scope>NUCLEOTIDE SEQUENCE [LARGE SCALE GENOMIC DNA]</scope>
    <source>
        <strain evidence="3 4">KCTC 42006</strain>
    </source>
</reference>
<proteinExistence type="predicted"/>
<organism evidence="3 4">
    <name type="scientific">Pontixanthobacter aestiaquae</name>
    <dbReference type="NCBI Taxonomy" id="1509367"/>
    <lineage>
        <taxon>Bacteria</taxon>
        <taxon>Pseudomonadati</taxon>
        <taxon>Pseudomonadota</taxon>
        <taxon>Alphaproteobacteria</taxon>
        <taxon>Sphingomonadales</taxon>
        <taxon>Erythrobacteraceae</taxon>
        <taxon>Pontixanthobacter</taxon>
    </lineage>
</organism>
<protein>
    <submittedName>
        <fullName evidence="3">Tetratricopeptide repeat protein</fullName>
    </submittedName>
</protein>
<dbReference type="PANTHER" id="PTHR47870:SF1">
    <property type="entry name" value="CYTOCHROME C-TYPE BIOGENESIS PROTEIN CCMH"/>
    <property type="match status" value="1"/>
</dbReference>
<dbReference type="SUPFAM" id="SSF48452">
    <property type="entry name" value="TPR-like"/>
    <property type="match status" value="1"/>
</dbReference>
<evidence type="ECO:0000256" key="1">
    <source>
        <dbReference type="ARBA" id="ARBA00022748"/>
    </source>
</evidence>
<dbReference type="GO" id="GO:0017004">
    <property type="term" value="P:cytochrome complex assembly"/>
    <property type="evidence" value="ECO:0007669"/>
    <property type="project" value="UniProtKB-KW"/>
</dbReference>
<keyword evidence="1" id="KW-0201">Cytochrome c-type biogenesis</keyword>
<accession>A0A844Z693</accession>
<evidence type="ECO:0000256" key="2">
    <source>
        <dbReference type="PROSITE-ProRule" id="PRU00339"/>
    </source>
</evidence>
<dbReference type="AlphaFoldDB" id="A0A844Z693"/>
<dbReference type="PROSITE" id="PS50005">
    <property type="entry name" value="TPR"/>
    <property type="match status" value="1"/>
</dbReference>
<dbReference type="InterPro" id="IPR011990">
    <property type="entry name" value="TPR-like_helical_dom_sf"/>
</dbReference>
<dbReference type="EMBL" id="WTYZ01000001">
    <property type="protein sequence ID" value="MXO82597.1"/>
    <property type="molecule type" value="Genomic_DNA"/>
</dbReference>
<gene>
    <name evidence="3" type="ORF">GRI35_04320</name>
</gene>
<dbReference type="Proteomes" id="UP000460290">
    <property type="component" value="Unassembled WGS sequence"/>
</dbReference>
<dbReference type="Pfam" id="PF13414">
    <property type="entry name" value="TPR_11"/>
    <property type="match status" value="1"/>
</dbReference>
<dbReference type="InterPro" id="IPR019734">
    <property type="entry name" value="TPR_rpt"/>
</dbReference>
<dbReference type="PANTHER" id="PTHR47870">
    <property type="entry name" value="CYTOCHROME C-TYPE BIOGENESIS PROTEIN CCMH"/>
    <property type="match status" value="1"/>
</dbReference>
<evidence type="ECO:0000313" key="4">
    <source>
        <dbReference type="Proteomes" id="UP000460290"/>
    </source>
</evidence>
<name>A0A844Z693_9SPHN</name>
<dbReference type="InterPro" id="IPR051263">
    <property type="entry name" value="C-type_cytochrome_biogenesis"/>
</dbReference>
<keyword evidence="4" id="KW-1185">Reference proteome</keyword>
<dbReference type="Gene3D" id="1.25.40.10">
    <property type="entry name" value="Tetratricopeptide repeat domain"/>
    <property type="match status" value="2"/>
</dbReference>
<sequence length="300" mass="32014">MSRVSIIVLIAALVLAGGAVAYRMLADGADHTVPVVVEAAFPPTIEALKTAAEADPLNPGPWQELGFAYYQTEQYEEAARAYRQAVEGDKENAVLWSSLGEARLMATDSSEMPANAVSAFEKALELDPTDARARYFLAVKKDLARDHEGAITDWLALLEDTPPGAPWENNLRQTIEQIGKINNIEVAARIAAANKQRPAAPPAQALTAGNAIPGPSWEQIAAAGAIAPGEQRDMAVSMVESLDAKLRANPANPDGWVMLMRSRMTLGEPDKASQALKDAIAGNPGDASRLRKEAAALRIE</sequence>
<feature type="repeat" description="TPR" evidence="2">
    <location>
        <begin position="59"/>
        <end position="92"/>
    </location>
</feature>
<dbReference type="SMART" id="SM00028">
    <property type="entry name" value="TPR"/>
    <property type="match status" value="3"/>
</dbReference>
<dbReference type="OrthoDB" id="9815847at2"/>
<comment type="caution">
    <text evidence="3">The sequence shown here is derived from an EMBL/GenBank/DDBJ whole genome shotgun (WGS) entry which is preliminary data.</text>
</comment>
<dbReference type="Pfam" id="PF13181">
    <property type="entry name" value="TPR_8"/>
    <property type="match status" value="1"/>
</dbReference>
<evidence type="ECO:0000313" key="3">
    <source>
        <dbReference type="EMBL" id="MXO82597.1"/>
    </source>
</evidence>
<keyword evidence="2" id="KW-0802">TPR repeat</keyword>